<sequence>MSTEKRNVYWLAEPVGVVGTSEQVEHEKVAGRVTLTWYADRKEWKNFFATTKAVYGPPVNGIAPLFSADGRTLLTKKTQTMTRWAENLQSVLNQPCTVSNAAIDRLPEEEINTELDLPPSLNETIRAVKQLSSGNAPGSDAIPAEIYKHDRTN</sequence>
<gene>
    <name evidence="2" type="ORF">SSLN_LOCUS6143</name>
</gene>
<dbReference type="OrthoDB" id="10071239at2759"/>
<dbReference type="Proteomes" id="UP000275846">
    <property type="component" value="Unassembled WGS sequence"/>
</dbReference>
<proteinExistence type="predicted"/>
<dbReference type="AlphaFoldDB" id="A0A183SPJ5"/>
<reference evidence="2 3" key="2">
    <citation type="submission" date="2018-11" db="EMBL/GenBank/DDBJ databases">
        <authorList>
            <consortium name="Pathogen Informatics"/>
        </authorList>
    </citation>
    <scope>NUCLEOTIDE SEQUENCE [LARGE SCALE GENOMIC DNA]</scope>
    <source>
        <strain evidence="2 3">NST_G2</strain>
    </source>
</reference>
<dbReference type="WBParaSite" id="SSLN_0000634001-mRNA-1">
    <property type="protein sequence ID" value="SSLN_0000634001-mRNA-1"/>
    <property type="gene ID" value="SSLN_0000634001"/>
</dbReference>
<evidence type="ECO:0000313" key="2">
    <source>
        <dbReference type="EMBL" id="VDL92528.1"/>
    </source>
</evidence>
<evidence type="ECO:0000313" key="3">
    <source>
        <dbReference type="Proteomes" id="UP000275846"/>
    </source>
</evidence>
<feature type="region of interest" description="Disordered" evidence="1">
    <location>
        <begin position="132"/>
        <end position="153"/>
    </location>
</feature>
<organism evidence="4">
    <name type="scientific">Schistocephalus solidus</name>
    <name type="common">Tapeworm</name>
    <dbReference type="NCBI Taxonomy" id="70667"/>
    <lineage>
        <taxon>Eukaryota</taxon>
        <taxon>Metazoa</taxon>
        <taxon>Spiralia</taxon>
        <taxon>Lophotrochozoa</taxon>
        <taxon>Platyhelminthes</taxon>
        <taxon>Cestoda</taxon>
        <taxon>Eucestoda</taxon>
        <taxon>Diphyllobothriidea</taxon>
        <taxon>Diphyllobothriidae</taxon>
        <taxon>Schistocephalus</taxon>
    </lineage>
</organism>
<evidence type="ECO:0000313" key="4">
    <source>
        <dbReference type="WBParaSite" id="SSLN_0000634001-mRNA-1"/>
    </source>
</evidence>
<dbReference type="EMBL" id="UYSU01033558">
    <property type="protein sequence ID" value="VDL92528.1"/>
    <property type="molecule type" value="Genomic_DNA"/>
</dbReference>
<evidence type="ECO:0000256" key="1">
    <source>
        <dbReference type="SAM" id="MobiDB-lite"/>
    </source>
</evidence>
<protein>
    <submittedName>
        <fullName evidence="2 4">Uncharacterized protein</fullName>
    </submittedName>
</protein>
<name>A0A183SPJ5_SCHSO</name>
<accession>A0A183SPJ5</accession>
<reference evidence="4" key="1">
    <citation type="submission" date="2016-06" db="UniProtKB">
        <authorList>
            <consortium name="WormBaseParasite"/>
        </authorList>
    </citation>
    <scope>IDENTIFICATION</scope>
</reference>
<keyword evidence="3" id="KW-1185">Reference proteome</keyword>